<reference evidence="4" key="1">
    <citation type="submission" date="2017-02" db="UniProtKB">
        <authorList>
            <consortium name="WormBaseParasite"/>
        </authorList>
    </citation>
    <scope>IDENTIFICATION</scope>
</reference>
<sequence>MNSGRRVFCAPSGSSPADMPARRLQRSHHQSYQPVYVIQLGAAPAPAESMVVDQVSEARPISHPSVPTIAPKLDAPATSSPGPAKGKRPLLPLDDREMRRRVSGFR</sequence>
<protein>
    <submittedName>
        <fullName evidence="2 4">Uncharacterized protein</fullName>
    </submittedName>
</protein>
<evidence type="ECO:0000256" key="1">
    <source>
        <dbReference type="SAM" id="MobiDB-lite"/>
    </source>
</evidence>
<dbReference type="WBParaSite" id="TTAC_0000997801-mRNA-1">
    <property type="protein sequence ID" value="TTAC_0000997801-mRNA-1"/>
    <property type="gene ID" value="TTAC_0000997801"/>
</dbReference>
<proteinExistence type="predicted"/>
<evidence type="ECO:0000313" key="2">
    <source>
        <dbReference type="EMBL" id="VDM34943.1"/>
    </source>
</evidence>
<dbReference type="Proteomes" id="UP000274429">
    <property type="component" value="Unassembled WGS sequence"/>
</dbReference>
<gene>
    <name evidence="2" type="ORF">TTAC_LOCUS9963</name>
</gene>
<keyword evidence="3" id="KW-1185">Reference proteome</keyword>
<name>A0A0R3X8V3_HYDTA</name>
<feature type="region of interest" description="Disordered" evidence="1">
    <location>
        <begin position="62"/>
        <end position="106"/>
    </location>
</feature>
<organism evidence="4">
    <name type="scientific">Hydatigena taeniaeformis</name>
    <name type="common">Feline tapeworm</name>
    <name type="synonym">Taenia taeniaeformis</name>
    <dbReference type="NCBI Taxonomy" id="6205"/>
    <lineage>
        <taxon>Eukaryota</taxon>
        <taxon>Metazoa</taxon>
        <taxon>Spiralia</taxon>
        <taxon>Lophotrochozoa</taxon>
        <taxon>Platyhelminthes</taxon>
        <taxon>Cestoda</taxon>
        <taxon>Eucestoda</taxon>
        <taxon>Cyclophyllidea</taxon>
        <taxon>Taeniidae</taxon>
        <taxon>Hydatigera</taxon>
    </lineage>
</organism>
<accession>A0A0R3X8V3</accession>
<reference evidence="2 3" key="2">
    <citation type="submission" date="2018-11" db="EMBL/GenBank/DDBJ databases">
        <authorList>
            <consortium name="Pathogen Informatics"/>
        </authorList>
    </citation>
    <scope>NUCLEOTIDE SEQUENCE [LARGE SCALE GENOMIC DNA]</scope>
</reference>
<evidence type="ECO:0000313" key="3">
    <source>
        <dbReference type="Proteomes" id="UP000274429"/>
    </source>
</evidence>
<feature type="region of interest" description="Disordered" evidence="1">
    <location>
        <begin position="1"/>
        <end position="28"/>
    </location>
</feature>
<dbReference type="AlphaFoldDB" id="A0A0R3X8V3"/>
<dbReference type="EMBL" id="UYWX01021194">
    <property type="protein sequence ID" value="VDM34943.1"/>
    <property type="molecule type" value="Genomic_DNA"/>
</dbReference>
<evidence type="ECO:0000313" key="4">
    <source>
        <dbReference type="WBParaSite" id="TTAC_0000997801-mRNA-1"/>
    </source>
</evidence>